<dbReference type="PANTHER" id="PTHR41259:SF1">
    <property type="entry name" value="DOUBLE-STRAND BREAK REPAIR RAD50 ATPASE, PUTATIVE-RELATED"/>
    <property type="match status" value="1"/>
</dbReference>
<dbReference type="RefSeq" id="WP_317700599.1">
    <property type="nucleotide sequence ID" value="NZ_CP136921.1"/>
</dbReference>
<feature type="coiled-coil region" evidence="1">
    <location>
        <begin position="593"/>
        <end position="627"/>
    </location>
</feature>
<feature type="region of interest" description="Disordered" evidence="2">
    <location>
        <begin position="502"/>
        <end position="523"/>
    </location>
</feature>
<dbReference type="EMBL" id="CP136921">
    <property type="protein sequence ID" value="WOO31113.1"/>
    <property type="molecule type" value="Genomic_DNA"/>
</dbReference>
<feature type="coiled-coil region" evidence="1">
    <location>
        <begin position="846"/>
        <end position="880"/>
    </location>
</feature>
<proteinExistence type="predicted"/>
<evidence type="ECO:0000313" key="4">
    <source>
        <dbReference type="EMBL" id="WOO31113.1"/>
    </source>
</evidence>
<keyword evidence="1" id="KW-0175">Coiled coil</keyword>
<organism evidence="4 5">
    <name type="scientific">Diaphorobacter limosus</name>
    <dbReference type="NCBI Taxonomy" id="3036128"/>
    <lineage>
        <taxon>Bacteria</taxon>
        <taxon>Pseudomonadati</taxon>
        <taxon>Pseudomonadota</taxon>
        <taxon>Betaproteobacteria</taxon>
        <taxon>Burkholderiales</taxon>
        <taxon>Comamonadaceae</taxon>
        <taxon>Diaphorobacter</taxon>
    </lineage>
</organism>
<sequence>MRINEFKLIRYGKFTDRTLHLPVRASAQRADIHLIVGPNEAGKSTLRQAIGDWLFGFPTRTPMGFVHPMPELRLGGSLQRTGEGTANAVSLAFERAKGNKNTLHTPEDAVLPDTALAPWLAHVQREAYERMYGLDHDRLVAGGADILAASDDIGRLLFQSAAGIEHLGDTLQKLELEADALWAPRKAGSRLYYQARDDFEAAGKDLKQHLLRAKDWQAQHEALQTTAAQLHEARQQHQGVAQQTSRLERIRRVAPLLQTLDAARQQRDQLLAQGNIALLDEDAGQRLAQARQQLALIQADMQRLAQEKTQLTDALAATQVNHDLLARAGDITELNERRLQFRAHGSDIAKRTQEVHAHWQRVQELAGALGWAADTEDAVRQRLPVAAVRARLARLLKQHGGVDQDLRQAQAQLAERQQQIAQLAQQLQALPAQTAHPGLAQALDDALPFASHDSTRRDGQQKASALADKIETALAAMGNWRQSPQALAGMLAPQAAAVQALQQRQRDEARQAQTSHEAAEAKAQDIAQAELALQQLVRQFHPVSLEQLQQARQARDSLWQAIKAAPAQLPQQAGAFENHLAQADQLADTRLERARHEADRQASAQRLEQLQLELSQLQQRSAAAQERAHGCAAEWQTLAAAGSLPALPLDLAGAWLQQRQTALALVQEQAELEQQTHASQQAADAAHRKLWAALHAGSDNSTSTPPSAPLAECLRQARALIKAADQAQGQRDTLSRQLADWQASLPTLQSAVDKAQQAWQQWQSRWQAALVDAAYPASAQPDSIEAEIDTLQDIDRLLGSMRSTRSDRIDAMQADLDGLAISAQALAARLAPELATQPAPEIALALAQQLEGARQAQERADQLQARLDKAEAELHAAHNKQQAIDAGLAPLLAAAGCSDLDSLASAIDRSDQRRHIDQHIHTTAQELAHAADGYPEPELRAQASHADPDAVKAELHTLAQQSGALLQQIEALSSRHGSQQAALDALDGASHAAQAEARRQEAIATMADAVQRYTRLNNASRLLRWSIEKFRQTRQGPMLAQASSIFRTLTQDQFDRLLVDAEGHSPRLIGVRSSGAPVDVTGMSEGTRDQLYLALRLAALQLQTAQGQALPFIADDLFINFDDGRTLAGLKVLGELSRHLQIIVLTHHEHLLPLAQQALGKDLNVVRL</sequence>
<evidence type="ECO:0000256" key="1">
    <source>
        <dbReference type="SAM" id="Coils"/>
    </source>
</evidence>
<name>A0ABZ0J2N3_9BURK</name>
<accession>A0ABZ0J2N3</accession>
<feature type="coiled-coil region" evidence="1">
    <location>
        <begin position="717"/>
        <end position="744"/>
    </location>
</feature>
<dbReference type="PANTHER" id="PTHR41259">
    <property type="entry name" value="DOUBLE-STRAND BREAK REPAIR RAD50 ATPASE, PUTATIVE-RELATED"/>
    <property type="match status" value="1"/>
</dbReference>
<dbReference type="Proteomes" id="UP001303211">
    <property type="component" value="Chromosome"/>
</dbReference>
<feature type="coiled-coil region" evidence="1">
    <location>
        <begin position="287"/>
        <end position="321"/>
    </location>
</feature>
<evidence type="ECO:0000256" key="2">
    <source>
        <dbReference type="SAM" id="MobiDB-lite"/>
    </source>
</evidence>
<evidence type="ECO:0000313" key="5">
    <source>
        <dbReference type="Proteomes" id="UP001303211"/>
    </source>
</evidence>
<dbReference type="InterPro" id="IPR038734">
    <property type="entry name" value="YhaN_AAA"/>
</dbReference>
<dbReference type="InterPro" id="IPR027417">
    <property type="entry name" value="P-loop_NTPase"/>
</dbReference>
<keyword evidence="5" id="KW-1185">Reference proteome</keyword>
<dbReference type="SUPFAM" id="SSF52540">
    <property type="entry name" value="P-loop containing nucleoside triphosphate hydrolases"/>
    <property type="match status" value="1"/>
</dbReference>
<reference evidence="4 5" key="1">
    <citation type="submission" date="2023-03" db="EMBL/GenBank/DDBJ databases">
        <title>Diaphorobacter basophil sp. nov., isolated from a sewage-treatment plant.</title>
        <authorList>
            <person name="Yang K."/>
        </authorList>
    </citation>
    <scope>NUCLEOTIDE SEQUENCE [LARGE SCALE GENOMIC DNA]</scope>
    <source>
        <strain evidence="4 5">Y-1</strain>
    </source>
</reference>
<protein>
    <submittedName>
        <fullName evidence="4">AAA family ATPase</fullName>
    </submittedName>
</protein>
<dbReference type="Gene3D" id="3.40.50.300">
    <property type="entry name" value="P-loop containing nucleotide triphosphate hydrolases"/>
    <property type="match status" value="2"/>
</dbReference>
<evidence type="ECO:0000259" key="3">
    <source>
        <dbReference type="Pfam" id="PF13514"/>
    </source>
</evidence>
<dbReference type="Pfam" id="PF13514">
    <property type="entry name" value="AAA_27"/>
    <property type="match status" value="1"/>
</dbReference>
<gene>
    <name evidence="4" type="ORF">P4826_11865</name>
</gene>
<feature type="domain" description="YhaN AAA" evidence="3">
    <location>
        <begin position="1"/>
        <end position="216"/>
    </location>
</feature>